<gene>
    <name evidence="7" type="ORF">O3P69_017003</name>
</gene>
<accession>A0AAW0TUN6</accession>
<evidence type="ECO:0000256" key="4">
    <source>
        <dbReference type="SAM" id="MobiDB-lite"/>
    </source>
</evidence>
<dbReference type="Pfam" id="PF08205">
    <property type="entry name" value="C2-set_2"/>
    <property type="match status" value="2"/>
</dbReference>
<organism evidence="7 8">
    <name type="scientific">Scylla paramamosain</name>
    <name type="common">Mud crab</name>
    <dbReference type="NCBI Taxonomy" id="85552"/>
    <lineage>
        <taxon>Eukaryota</taxon>
        <taxon>Metazoa</taxon>
        <taxon>Ecdysozoa</taxon>
        <taxon>Arthropoda</taxon>
        <taxon>Crustacea</taxon>
        <taxon>Multicrustacea</taxon>
        <taxon>Malacostraca</taxon>
        <taxon>Eumalacostraca</taxon>
        <taxon>Eucarida</taxon>
        <taxon>Decapoda</taxon>
        <taxon>Pleocyemata</taxon>
        <taxon>Brachyura</taxon>
        <taxon>Eubrachyura</taxon>
        <taxon>Portunoidea</taxon>
        <taxon>Portunidae</taxon>
        <taxon>Portuninae</taxon>
        <taxon>Scylla</taxon>
    </lineage>
</organism>
<feature type="compositionally biased region" description="Pro residues" evidence="4">
    <location>
        <begin position="940"/>
        <end position="950"/>
    </location>
</feature>
<dbReference type="AlphaFoldDB" id="A0AAW0TUN6"/>
<keyword evidence="3" id="KW-1015">Disulfide bond</keyword>
<dbReference type="GO" id="GO:0016020">
    <property type="term" value="C:membrane"/>
    <property type="evidence" value="ECO:0007669"/>
    <property type="project" value="UniProtKB-SubCell"/>
</dbReference>
<dbReference type="SMART" id="SM00409">
    <property type="entry name" value="IG"/>
    <property type="match status" value="4"/>
</dbReference>
<evidence type="ECO:0000256" key="3">
    <source>
        <dbReference type="ARBA" id="ARBA00023157"/>
    </source>
</evidence>
<evidence type="ECO:0000259" key="6">
    <source>
        <dbReference type="PROSITE" id="PS50835"/>
    </source>
</evidence>
<dbReference type="Gene3D" id="2.60.40.10">
    <property type="entry name" value="Immunoglobulins"/>
    <property type="match status" value="5"/>
</dbReference>
<keyword evidence="8" id="KW-1185">Reference proteome</keyword>
<keyword evidence="5" id="KW-1133">Transmembrane helix</keyword>
<feature type="region of interest" description="Disordered" evidence="4">
    <location>
        <begin position="934"/>
        <end position="1004"/>
    </location>
</feature>
<dbReference type="SUPFAM" id="SSF48726">
    <property type="entry name" value="Immunoglobulin"/>
    <property type="match status" value="5"/>
</dbReference>
<feature type="region of interest" description="Disordered" evidence="4">
    <location>
        <begin position="709"/>
        <end position="736"/>
    </location>
</feature>
<dbReference type="GO" id="GO:0030154">
    <property type="term" value="P:cell differentiation"/>
    <property type="evidence" value="ECO:0007669"/>
    <property type="project" value="UniProtKB-ARBA"/>
</dbReference>
<dbReference type="SUPFAM" id="SSF49265">
    <property type="entry name" value="Fibronectin type III"/>
    <property type="match status" value="1"/>
</dbReference>
<dbReference type="EMBL" id="JARAKH010000024">
    <property type="protein sequence ID" value="KAK8391044.1"/>
    <property type="molecule type" value="Genomic_DNA"/>
</dbReference>
<evidence type="ECO:0000256" key="5">
    <source>
        <dbReference type="SAM" id="Phobius"/>
    </source>
</evidence>
<evidence type="ECO:0000256" key="2">
    <source>
        <dbReference type="ARBA" id="ARBA00023136"/>
    </source>
</evidence>
<dbReference type="PANTHER" id="PTHR23278:SF19">
    <property type="entry name" value="OBSCURIN"/>
    <property type="match status" value="1"/>
</dbReference>
<name>A0AAW0TUN6_SCYPA</name>
<dbReference type="InterPro" id="IPR036116">
    <property type="entry name" value="FN3_sf"/>
</dbReference>
<evidence type="ECO:0000256" key="1">
    <source>
        <dbReference type="ARBA" id="ARBA00004167"/>
    </source>
</evidence>
<feature type="domain" description="Ig-like" evidence="6">
    <location>
        <begin position="180"/>
        <end position="301"/>
    </location>
</feature>
<dbReference type="InterPro" id="IPR003599">
    <property type="entry name" value="Ig_sub"/>
</dbReference>
<keyword evidence="5" id="KW-0812">Transmembrane</keyword>
<dbReference type="InterPro" id="IPR036179">
    <property type="entry name" value="Ig-like_dom_sf"/>
</dbReference>
<dbReference type="PANTHER" id="PTHR23278">
    <property type="entry name" value="SIDESTEP PROTEIN"/>
    <property type="match status" value="1"/>
</dbReference>
<dbReference type="InterPro" id="IPR013783">
    <property type="entry name" value="Ig-like_fold"/>
</dbReference>
<comment type="caution">
    <text evidence="7">The sequence shown here is derived from an EMBL/GenBank/DDBJ whole genome shotgun (WGS) entry which is preliminary data.</text>
</comment>
<dbReference type="GO" id="GO:0009653">
    <property type="term" value="P:anatomical structure morphogenesis"/>
    <property type="evidence" value="ECO:0007669"/>
    <property type="project" value="UniProtKB-ARBA"/>
</dbReference>
<keyword evidence="2 5" id="KW-0472">Membrane</keyword>
<feature type="compositionally biased region" description="Polar residues" evidence="4">
    <location>
        <begin position="816"/>
        <end position="828"/>
    </location>
</feature>
<dbReference type="InterPro" id="IPR013162">
    <property type="entry name" value="CD80_C2-set"/>
</dbReference>
<feature type="compositionally biased region" description="Basic and acidic residues" evidence="4">
    <location>
        <begin position="53"/>
        <end position="62"/>
    </location>
</feature>
<feature type="compositionally biased region" description="Basic and acidic residues" evidence="4">
    <location>
        <begin position="972"/>
        <end position="989"/>
    </location>
</feature>
<feature type="compositionally biased region" description="Basic and acidic residues" evidence="4">
    <location>
        <begin position="712"/>
        <end position="725"/>
    </location>
</feature>
<feature type="region of interest" description="Disordered" evidence="4">
    <location>
        <begin position="53"/>
        <end position="84"/>
    </location>
</feature>
<dbReference type="PROSITE" id="PS50835">
    <property type="entry name" value="IG_LIKE"/>
    <property type="match status" value="5"/>
</dbReference>
<feature type="compositionally biased region" description="Low complexity" evidence="4">
    <location>
        <begin position="785"/>
        <end position="795"/>
    </location>
</feature>
<dbReference type="CDD" id="cd00096">
    <property type="entry name" value="Ig"/>
    <property type="match status" value="1"/>
</dbReference>
<dbReference type="SMART" id="SM00408">
    <property type="entry name" value="IGc2"/>
    <property type="match status" value="2"/>
</dbReference>
<feature type="compositionally biased region" description="Basic residues" evidence="4">
    <location>
        <begin position="63"/>
        <end position="72"/>
    </location>
</feature>
<feature type="region of interest" description="Disordered" evidence="4">
    <location>
        <begin position="774"/>
        <end position="828"/>
    </location>
</feature>
<comment type="subcellular location">
    <subcellularLocation>
        <location evidence="1">Membrane</location>
        <topology evidence="1">Single-pass membrane protein</topology>
    </subcellularLocation>
</comment>
<feature type="domain" description="Ig-like" evidence="6">
    <location>
        <begin position="512"/>
        <end position="599"/>
    </location>
</feature>
<evidence type="ECO:0000313" key="7">
    <source>
        <dbReference type="EMBL" id="KAK8391044.1"/>
    </source>
</evidence>
<feature type="domain" description="Ig-like" evidence="6">
    <location>
        <begin position="10"/>
        <end position="158"/>
    </location>
</feature>
<dbReference type="Proteomes" id="UP001487740">
    <property type="component" value="Unassembled WGS sequence"/>
</dbReference>
<protein>
    <recommendedName>
        <fullName evidence="6">Ig-like domain-containing protein</fullName>
    </recommendedName>
</protein>
<dbReference type="InterPro" id="IPR003598">
    <property type="entry name" value="Ig_sub2"/>
</dbReference>
<feature type="domain" description="Ig-like" evidence="6">
    <location>
        <begin position="307"/>
        <end position="397"/>
    </location>
</feature>
<proteinExistence type="predicted"/>
<reference evidence="7 8" key="1">
    <citation type="submission" date="2023-03" db="EMBL/GenBank/DDBJ databases">
        <title>High-quality genome of Scylla paramamosain provides insights in environmental adaptation.</title>
        <authorList>
            <person name="Zhang L."/>
        </authorList>
    </citation>
    <scope>NUCLEOTIDE SEQUENCE [LARGE SCALE GENOMIC DNA]</scope>
    <source>
        <strain evidence="7">LZ_2023a</strain>
        <tissue evidence="7">Muscle</tissue>
    </source>
</reference>
<dbReference type="CDD" id="cd00063">
    <property type="entry name" value="FN3"/>
    <property type="match status" value="1"/>
</dbReference>
<feature type="transmembrane region" description="Helical" evidence="5">
    <location>
        <begin position="745"/>
        <end position="769"/>
    </location>
</feature>
<evidence type="ECO:0000313" key="8">
    <source>
        <dbReference type="Proteomes" id="UP001487740"/>
    </source>
</evidence>
<feature type="domain" description="Ig-like" evidence="6">
    <location>
        <begin position="407"/>
        <end position="507"/>
    </location>
</feature>
<dbReference type="Pfam" id="PF13927">
    <property type="entry name" value="Ig_3"/>
    <property type="match status" value="1"/>
</dbReference>
<dbReference type="InterPro" id="IPR007110">
    <property type="entry name" value="Ig-like_dom"/>
</dbReference>
<dbReference type="InterPro" id="IPR003961">
    <property type="entry name" value="FN3_dom"/>
</dbReference>
<sequence length="1004" mass="107850">MRSSNTNPVPVVGVAGVVGGMAALPCDAAHPPNDAIVILLWFRDPLTTPIFRMDRRTQGRREMNKKKKKKGNKKEEETEDEEEALMNTDEVEDENLVTVDRPRLWWDDGRVGDRVRLEVSGPRVVLRVSRLREEDKGLYTCRVDFRHQPTKTTRVNLTVVEPPERVEIQVEGKESRLVSPGRASVTQVGPYLEGQTVRLTCIARGGSPRPQVSWHSGTRLLDASMESDAEEVDAENTTTSPEAANLSLAAAARRTQEPPPELEEPHNVLTLGPLRRHHLHLVLTCEASNNNITSPVSLAVAIDMSLPPLSVSLSQVPEAPLVAGRQYAAECEVVGARPPPAVTWRIGQRPPLPQAEVTTLEGGNITRSRLLFIPGRKDDGSVINCTAFTASPNTTLSASHYLAVHSPPLSKQTFPSAWSSFGSSLDWTNIKEGDDVYFECTIDANPPVTRVTWKHNDAPLAHNVSAGIIVSNQSLVLQKVVRAQAGRYSCLAHNAVGTSASNTLRLDVKFAPVCSPGQVTTYAVGKYEDAEVTCSVDANPTQESYQWTFNNTADTIDVPQGRFTSLSSHSAITYTPMTSLDYGTLLCWATNPIGTQKVPCVFHIVPAGKPEPPTNCTVVGGGASERGTLSALPPDCHSDPPLPPLLPTPLPVNVTAMEEPEFQVEGLAVGGRYQLRVRAVNDKGVSEAAVLTVSSRSTNGTVYQLYDGPSEAEVRDGGKSPHGAESEGGETPDDPLFGALEVPSVLAAALGAGCGLLLLGSLLIILLIVRGRKRRRREEPAQTTPSPSSSSSSSSLVPGRCLSLGARGEAKGKTAANRTLPSRSESTAAMLSPGHLDMCLERDMQVDPESDLEPDVIPLRESTGGGVGGPATILPPEGYTCLPPAFHAPQTLADLTYPGVDPLTAAHAPGPPQGTYYPAEHLMHTSGYLHDLPAGSISSIPPPRRTPALPPTLYQDFDTLEPSLPPPDDFLDTDRRTTPPSRQESRDDADTPSTPLLRRGESCV</sequence>